<gene>
    <name evidence="2" type="ORF">ACFO3S_14085</name>
</gene>
<sequence>MPKDVACSVSNCTFWKEGNACGAGEIQIEVDAHARRHWDEEFAAEFEDHQDQAKTSSVTCCLTFEPKS</sequence>
<evidence type="ECO:0000259" key="1">
    <source>
        <dbReference type="Pfam" id="PF07561"/>
    </source>
</evidence>
<dbReference type="Pfam" id="PF07561">
    <property type="entry name" value="DUF1540"/>
    <property type="match status" value="1"/>
</dbReference>
<dbReference type="Proteomes" id="UP001596028">
    <property type="component" value="Unassembled WGS sequence"/>
</dbReference>
<evidence type="ECO:0000313" key="3">
    <source>
        <dbReference type="Proteomes" id="UP001596028"/>
    </source>
</evidence>
<dbReference type="RefSeq" id="WP_378097054.1">
    <property type="nucleotide sequence ID" value="NZ_JBHSEP010000009.1"/>
</dbReference>
<reference evidence="3" key="1">
    <citation type="journal article" date="2019" name="Int. J. Syst. Evol. Microbiol.">
        <title>The Global Catalogue of Microorganisms (GCM) 10K type strain sequencing project: providing services to taxonomists for standard genome sequencing and annotation.</title>
        <authorList>
            <consortium name="The Broad Institute Genomics Platform"/>
            <consortium name="The Broad Institute Genome Sequencing Center for Infectious Disease"/>
            <person name="Wu L."/>
            <person name="Ma J."/>
        </authorList>
    </citation>
    <scope>NUCLEOTIDE SEQUENCE [LARGE SCALE GENOMIC DNA]</scope>
    <source>
        <strain evidence="3">CCUG 49571</strain>
    </source>
</reference>
<accession>A0ABV9FEA6</accession>
<keyword evidence="3" id="KW-1185">Reference proteome</keyword>
<organism evidence="2 3">
    <name type="scientific">Cohnella hongkongensis</name>
    <dbReference type="NCBI Taxonomy" id="178337"/>
    <lineage>
        <taxon>Bacteria</taxon>
        <taxon>Bacillati</taxon>
        <taxon>Bacillota</taxon>
        <taxon>Bacilli</taxon>
        <taxon>Bacillales</taxon>
        <taxon>Paenibacillaceae</taxon>
        <taxon>Cohnella</taxon>
    </lineage>
</organism>
<proteinExistence type="predicted"/>
<dbReference type="EMBL" id="JBHSEP010000009">
    <property type="protein sequence ID" value="MFC4599378.1"/>
    <property type="molecule type" value="Genomic_DNA"/>
</dbReference>
<feature type="domain" description="DUF1540" evidence="1">
    <location>
        <begin position="5"/>
        <end position="64"/>
    </location>
</feature>
<protein>
    <submittedName>
        <fullName evidence="2">DUF1540 domain-containing protein</fullName>
    </submittedName>
</protein>
<comment type="caution">
    <text evidence="2">The sequence shown here is derived from an EMBL/GenBank/DDBJ whole genome shotgun (WGS) entry which is preliminary data.</text>
</comment>
<evidence type="ECO:0000313" key="2">
    <source>
        <dbReference type="EMBL" id="MFC4599378.1"/>
    </source>
</evidence>
<dbReference type="InterPro" id="IPR011437">
    <property type="entry name" value="DUF1540"/>
</dbReference>
<name>A0ABV9FEA6_9BACL</name>